<feature type="transmembrane region" description="Helical" evidence="1">
    <location>
        <begin position="191"/>
        <end position="209"/>
    </location>
</feature>
<accession>A0A265UQV2</accession>
<evidence type="ECO:0000313" key="2">
    <source>
        <dbReference type="EMBL" id="OZV67691.1"/>
    </source>
</evidence>
<dbReference type="PANTHER" id="PTHR39419:SF1">
    <property type="entry name" value="SLL0814 PROTEIN"/>
    <property type="match status" value="1"/>
</dbReference>
<evidence type="ECO:0000256" key="1">
    <source>
        <dbReference type="SAM" id="Phobius"/>
    </source>
</evidence>
<evidence type="ECO:0000313" key="3">
    <source>
        <dbReference type="Proteomes" id="UP000216840"/>
    </source>
</evidence>
<comment type="caution">
    <text evidence="2">The sequence shown here is derived from an EMBL/GenBank/DDBJ whole genome shotgun (WGS) entry which is preliminary data.</text>
</comment>
<dbReference type="Proteomes" id="UP000216840">
    <property type="component" value="Unassembled WGS sequence"/>
</dbReference>
<gene>
    <name evidence="2" type="ORF">CA834_12160</name>
</gene>
<organism evidence="2 3">
    <name type="scientific">Winogradskyella aurantia</name>
    <dbReference type="NCBI Taxonomy" id="1915063"/>
    <lineage>
        <taxon>Bacteria</taxon>
        <taxon>Pseudomonadati</taxon>
        <taxon>Bacteroidota</taxon>
        <taxon>Flavobacteriia</taxon>
        <taxon>Flavobacteriales</taxon>
        <taxon>Flavobacteriaceae</taxon>
        <taxon>Winogradskyella</taxon>
    </lineage>
</organism>
<sequence>MTPKLKIRLSIALIWLFTVSGIVGILSETYRDWFLALTPLNLMLTFLILLWNIRDFKRKYILAFAIPFILGFTTEALGVNYGLIFGNYTYGENLGYKIMGVPIMICFNWALLTAVTADISKRIAKHSAISAIIGGGLMTILDVLLEISAPKFDFWEFENGIVPLQNYLGWFITAFVAHLGYQYFKVKTNLTVSWHVLISIAVFFTVFIFF</sequence>
<dbReference type="EMBL" id="NGJN01000006">
    <property type="protein sequence ID" value="OZV67691.1"/>
    <property type="molecule type" value="Genomic_DNA"/>
</dbReference>
<reference evidence="2 3" key="1">
    <citation type="submission" date="2017-05" db="EMBL/GenBank/DDBJ databases">
        <title>The draft genome sequence of Idiomarina salinarum WNB302.</title>
        <authorList>
            <person name="Sun Y."/>
            <person name="Chen B."/>
            <person name="Du Z."/>
        </authorList>
    </citation>
    <scope>NUCLEOTIDE SEQUENCE [LARGE SCALE GENOMIC DNA]</scope>
    <source>
        <strain evidence="2 3">WNB302</strain>
    </source>
</reference>
<feature type="transmembrane region" description="Helical" evidence="1">
    <location>
        <begin position="128"/>
        <end position="147"/>
    </location>
</feature>
<feature type="transmembrane region" description="Helical" evidence="1">
    <location>
        <begin position="96"/>
        <end position="116"/>
    </location>
</feature>
<feature type="transmembrane region" description="Helical" evidence="1">
    <location>
        <begin position="33"/>
        <end position="53"/>
    </location>
</feature>
<dbReference type="RefSeq" id="WP_094968984.1">
    <property type="nucleotide sequence ID" value="NZ_NGJN01000006.1"/>
</dbReference>
<keyword evidence="1" id="KW-0812">Transmembrane</keyword>
<keyword evidence="1" id="KW-1133">Transmembrane helix</keyword>
<feature type="transmembrane region" description="Helical" evidence="1">
    <location>
        <begin position="167"/>
        <end position="184"/>
    </location>
</feature>
<dbReference type="AlphaFoldDB" id="A0A265UQV2"/>
<feature type="transmembrane region" description="Helical" evidence="1">
    <location>
        <begin position="7"/>
        <end position="27"/>
    </location>
</feature>
<feature type="transmembrane region" description="Helical" evidence="1">
    <location>
        <begin position="60"/>
        <end position="84"/>
    </location>
</feature>
<keyword evidence="3" id="KW-1185">Reference proteome</keyword>
<dbReference type="InterPro" id="IPR007354">
    <property type="entry name" value="CruF-like"/>
</dbReference>
<protein>
    <recommendedName>
        <fullName evidence="4">Carotene biosynthesis protein</fullName>
    </recommendedName>
</protein>
<dbReference type="Pfam" id="PF04240">
    <property type="entry name" value="Caroten_synth"/>
    <property type="match status" value="1"/>
</dbReference>
<evidence type="ECO:0008006" key="4">
    <source>
        <dbReference type="Google" id="ProtNLM"/>
    </source>
</evidence>
<dbReference type="PANTHER" id="PTHR39419">
    <property type="entry name" value="SLL0814 PROTEIN"/>
    <property type="match status" value="1"/>
</dbReference>
<name>A0A265UQV2_9FLAO</name>
<dbReference type="OrthoDB" id="9811293at2"/>
<proteinExistence type="predicted"/>
<keyword evidence="1" id="KW-0472">Membrane</keyword>